<dbReference type="AlphaFoldDB" id="A0A9W6XW03"/>
<feature type="region of interest" description="Disordered" evidence="1">
    <location>
        <begin position="81"/>
        <end position="107"/>
    </location>
</feature>
<gene>
    <name evidence="2" type="ORF">Pfra01_001705600</name>
</gene>
<dbReference type="OrthoDB" id="67885at2759"/>
<proteinExistence type="predicted"/>
<evidence type="ECO:0000256" key="1">
    <source>
        <dbReference type="SAM" id="MobiDB-lite"/>
    </source>
</evidence>
<evidence type="ECO:0000313" key="3">
    <source>
        <dbReference type="Proteomes" id="UP001165121"/>
    </source>
</evidence>
<organism evidence="2 3">
    <name type="scientific">Phytophthora fragariaefolia</name>
    <dbReference type="NCBI Taxonomy" id="1490495"/>
    <lineage>
        <taxon>Eukaryota</taxon>
        <taxon>Sar</taxon>
        <taxon>Stramenopiles</taxon>
        <taxon>Oomycota</taxon>
        <taxon>Peronosporomycetes</taxon>
        <taxon>Peronosporales</taxon>
        <taxon>Peronosporaceae</taxon>
        <taxon>Phytophthora</taxon>
    </lineage>
</organism>
<protein>
    <submittedName>
        <fullName evidence="2">Unnamed protein product</fullName>
    </submittedName>
</protein>
<name>A0A9W6XW03_9STRA</name>
<keyword evidence="3" id="KW-1185">Reference proteome</keyword>
<accession>A0A9W6XW03</accession>
<evidence type="ECO:0000313" key="2">
    <source>
        <dbReference type="EMBL" id="GMF46412.1"/>
    </source>
</evidence>
<feature type="region of interest" description="Disordered" evidence="1">
    <location>
        <begin position="277"/>
        <end position="303"/>
    </location>
</feature>
<sequence>MEHITIQIATFDSSKPTTTAAMIRPVSHHQMQHTGQAQLQSPRKPRVNDILQPTSSFKYSHTKFPKSPIKKHLQNAAAFDQEPSSVGVANASDQESGHTSKSPLHGPLKAKLRASVLQAVLRLLDQDVNALAGAHEVLQAAAALPLAEPSVQRACVQALRELQGSNSMPPSFVYDSRALSNSNWDAYETPVPPPSPRKQAIQNAQSDQRIKSLKAESLHHCKEFLLACANEICDLEDDHSVRFDYAEDTSSTHPTDLHTDKVCKQCGAADFDYASTVQESSDASVESGDCSDNEDDTRADQGSQFSDIVHRAEYMSDDASESSDIETTYFMSMRDREICRQVLRGLHVQSRRHIQRRRSSAPNLALKFRVFEALKLQASLTRKRLAFQRLKTGLRSRPQRHGSAPKNAVVTKMHTPAQLYAMSLRALLADHSDVLLLLLALVFLANLPARYIV</sequence>
<feature type="compositionally biased region" description="Polar residues" evidence="1">
    <location>
        <begin position="91"/>
        <end position="102"/>
    </location>
</feature>
<comment type="caution">
    <text evidence="2">The sequence shown here is derived from an EMBL/GenBank/DDBJ whole genome shotgun (WGS) entry which is preliminary data.</text>
</comment>
<reference evidence="2" key="1">
    <citation type="submission" date="2023-04" db="EMBL/GenBank/DDBJ databases">
        <title>Phytophthora fragariaefolia NBRC 109709.</title>
        <authorList>
            <person name="Ichikawa N."/>
            <person name="Sato H."/>
            <person name="Tonouchi N."/>
        </authorList>
    </citation>
    <scope>NUCLEOTIDE SEQUENCE</scope>
    <source>
        <strain evidence="2">NBRC 109709</strain>
    </source>
</reference>
<dbReference type="EMBL" id="BSXT01001967">
    <property type="protein sequence ID" value="GMF46412.1"/>
    <property type="molecule type" value="Genomic_DNA"/>
</dbReference>
<dbReference type="Proteomes" id="UP001165121">
    <property type="component" value="Unassembled WGS sequence"/>
</dbReference>